<evidence type="ECO:0000256" key="1">
    <source>
        <dbReference type="ARBA" id="ARBA00004496"/>
    </source>
</evidence>
<keyword evidence="3" id="KW-0433">Leucine-rich repeat</keyword>
<dbReference type="Proteomes" id="UP000007303">
    <property type="component" value="Unassembled WGS sequence"/>
</dbReference>
<organism evidence="5 6">
    <name type="scientific">Tetraodon nigroviridis</name>
    <name type="common">Spotted green pufferfish</name>
    <name type="synonym">Chelonodon nigroviridis</name>
    <dbReference type="NCBI Taxonomy" id="99883"/>
    <lineage>
        <taxon>Eukaryota</taxon>
        <taxon>Metazoa</taxon>
        <taxon>Chordata</taxon>
        <taxon>Craniata</taxon>
        <taxon>Vertebrata</taxon>
        <taxon>Euteleostomi</taxon>
        <taxon>Actinopterygii</taxon>
        <taxon>Neopterygii</taxon>
        <taxon>Teleostei</taxon>
        <taxon>Neoteleostei</taxon>
        <taxon>Acanthomorphata</taxon>
        <taxon>Eupercaria</taxon>
        <taxon>Tetraodontiformes</taxon>
        <taxon>Tetradontoidea</taxon>
        <taxon>Tetraodontidae</taxon>
        <taxon>Tetraodon</taxon>
    </lineage>
</organism>
<evidence type="ECO:0000313" key="6">
    <source>
        <dbReference type="Proteomes" id="UP000007303"/>
    </source>
</evidence>
<evidence type="ECO:0000256" key="3">
    <source>
        <dbReference type="ARBA" id="ARBA00022614"/>
    </source>
</evidence>
<dbReference type="InParanoid" id="H3CC34"/>
<dbReference type="PANTHER" id="PTHR46545">
    <property type="entry name" value="LEUCINE-RICH REPEAT-CONTAINING PROTEIN 51"/>
    <property type="match status" value="1"/>
</dbReference>
<dbReference type="InterPro" id="IPR032675">
    <property type="entry name" value="LRR_dom_sf"/>
</dbReference>
<evidence type="ECO:0000313" key="5">
    <source>
        <dbReference type="Ensembl" id="ENSTNIP00000005806.1"/>
    </source>
</evidence>
<name>H3CC34_TETNG</name>
<dbReference type="STRING" id="99883.ENSTNIP00000005806"/>
<sequence length="310" mass="34521">SDEEEGCTFVRVLSQKYHPDNFPYGQGVVVLSSPPGSPDRLFLPSTLVLDRCGIQKAGDASYIAAFCAHVVGLDLSHNQLSDWDEIGTIVSDVPHLDFLNLSRNPLSGVELDPSVAQVFCHIRKLVLTNTHVSWDTVQALTQRMPELEELFLCLNGYGSVAQPRSPCPTLRLLHMTDNQLCEWTEVRKLGAMFPGLGSLVLANNSLASVDDCGDTFANLRSINLNNSALSRWEDIEKLDCFPKLVEIKAQGIPLLQPYSREQRHSLLLAHRLSCVTVLNSCSVSEADRESAERFFIRHHQDCPQQELPTR</sequence>
<dbReference type="OMA" id="CAGDACI"/>
<reference evidence="5" key="2">
    <citation type="submission" date="2025-08" db="UniProtKB">
        <authorList>
            <consortium name="Ensembl"/>
        </authorList>
    </citation>
    <scope>IDENTIFICATION</scope>
</reference>
<dbReference type="HOGENOM" id="CLU_017716_1_0_1"/>
<evidence type="ECO:0000256" key="4">
    <source>
        <dbReference type="ARBA" id="ARBA00022737"/>
    </source>
</evidence>
<protein>
    <submittedName>
        <fullName evidence="5">Tubulin folding cofactor E like</fullName>
    </submittedName>
</protein>
<keyword evidence="2" id="KW-0963">Cytoplasm</keyword>
<comment type="subcellular location">
    <subcellularLocation>
        <location evidence="1">Cytoplasm</location>
    </subcellularLocation>
</comment>
<keyword evidence="4" id="KW-0677">Repeat</keyword>
<dbReference type="GO" id="GO:0005737">
    <property type="term" value="C:cytoplasm"/>
    <property type="evidence" value="ECO:0007669"/>
    <property type="project" value="UniProtKB-SubCell"/>
</dbReference>
<dbReference type="Ensembl" id="ENSTNIT00000005954.1">
    <property type="protein sequence ID" value="ENSTNIP00000005806.1"/>
    <property type="gene ID" value="ENSTNIG00000003224.1"/>
</dbReference>
<dbReference type="SUPFAM" id="SSF52058">
    <property type="entry name" value="L domain-like"/>
    <property type="match status" value="1"/>
</dbReference>
<dbReference type="AlphaFoldDB" id="H3CC34"/>
<reference evidence="6" key="1">
    <citation type="journal article" date="2004" name="Nature">
        <title>Genome duplication in the teleost fish Tetraodon nigroviridis reveals the early vertebrate proto-karyotype.</title>
        <authorList>
            <person name="Jaillon O."/>
            <person name="Aury J.-M."/>
            <person name="Brunet F."/>
            <person name="Petit J.-L."/>
            <person name="Stange-Thomann N."/>
            <person name="Mauceli E."/>
            <person name="Bouneau L."/>
            <person name="Fischer C."/>
            <person name="Ozouf-Costaz C."/>
            <person name="Bernot A."/>
            <person name="Nicaud S."/>
            <person name="Jaffe D."/>
            <person name="Fisher S."/>
            <person name="Lutfalla G."/>
            <person name="Dossat C."/>
            <person name="Segurens B."/>
            <person name="Dasilva C."/>
            <person name="Salanoubat M."/>
            <person name="Levy M."/>
            <person name="Boudet N."/>
            <person name="Castellano S."/>
            <person name="Anthouard V."/>
            <person name="Jubin C."/>
            <person name="Castelli V."/>
            <person name="Katinka M."/>
            <person name="Vacherie B."/>
            <person name="Biemont C."/>
            <person name="Skalli Z."/>
            <person name="Cattolico L."/>
            <person name="Poulain J."/>
            <person name="De Berardinis V."/>
            <person name="Cruaud C."/>
            <person name="Duprat S."/>
            <person name="Brottier P."/>
            <person name="Coutanceau J.-P."/>
            <person name="Gouzy J."/>
            <person name="Parra G."/>
            <person name="Lardier G."/>
            <person name="Chapple C."/>
            <person name="McKernan K.J."/>
            <person name="McEwan P."/>
            <person name="Bosak S."/>
            <person name="Kellis M."/>
            <person name="Volff J.-N."/>
            <person name="Guigo R."/>
            <person name="Zody M.C."/>
            <person name="Mesirov J."/>
            <person name="Lindblad-Toh K."/>
            <person name="Birren B."/>
            <person name="Nusbaum C."/>
            <person name="Kahn D."/>
            <person name="Robinson-Rechavi M."/>
            <person name="Laudet V."/>
            <person name="Schachter V."/>
            <person name="Quetier F."/>
            <person name="Saurin W."/>
            <person name="Scarpelli C."/>
            <person name="Wincker P."/>
            <person name="Lander E.S."/>
            <person name="Weissenbach J."/>
            <person name="Roest Crollius H."/>
        </authorList>
    </citation>
    <scope>NUCLEOTIDE SEQUENCE [LARGE SCALE GENOMIC DNA]</scope>
</reference>
<dbReference type="Gene3D" id="3.80.10.10">
    <property type="entry name" value="Ribonuclease Inhibitor"/>
    <property type="match status" value="2"/>
</dbReference>
<accession>H3CC34</accession>
<proteinExistence type="predicted"/>
<dbReference type="GeneTree" id="ENSGT00530000063405"/>
<evidence type="ECO:0000256" key="2">
    <source>
        <dbReference type="ARBA" id="ARBA00022490"/>
    </source>
</evidence>
<dbReference type="PANTHER" id="PTHR46545:SF1">
    <property type="entry name" value="LEUCINE-RICH REPEAT-CONTAINING PROTEIN 51"/>
    <property type="match status" value="1"/>
</dbReference>
<reference evidence="5" key="3">
    <citation type="submission" date="2025-09" db="UniProtKB">
        <authorList>
            <consortium name="Ensembl"/>
        </authorList>
    </citation>
    <scope>IDENTIFICATION</scope>
</reference>
<keyword evidence="6" id="KW-1185">Reference proteome</keyword>